<evidence type="ECO:0000256" key="2">
    <source>
        <dbReference type="ARBA" id="ARBA00005042"/>
    </source>
</evidence>
<evidence type="ECO:0000256" key="4">
    <source>
        <dbReference type="ARBA" id="ARBA00013170"/>
    </source>
</evidence>
<organism evidence="18 19">
    <name type="scientific">Leptonema illini</name>
    <dbReference type="NCBI Taxonomy" id="183"/>
    <lineage>
        <taxon>Bacteria</taxon>
        <taxon>Pseudomonadati</taxon>
        <taxon>Spirochaetota</taxon>
        <taxon>Spirochaetia</taxon>
        <taxon>Leptospirales</taxon>
        <taxon>Leptospiraceae</taxon>
        <taxon>Leptonema</taxon>
    </lineage>
</organism>
<evidence type="ECO:0000256" key="13">
    <source>
        <dbReference type="ARBA" id="ARBA00023264"/>
    </source>
</evidence>
<keyword evidence="8 17" id="KW-0812">Transmembrane</keyword>
<dbReference type="InterPro" id="IPR048254">
    <property type="entry name" value="CDP_ALCOHOL_P_TRANSF_CS"/>
</dbReference>
<dbReference type="EMBL" id="WBUI01000018">
    <property type="protein sequence ID" value="KAB2930755.1"/>
    <property type="molecule type" value="Genomic_DNA"/>
</dbReference>
<dbReference type="GO" id="GO:0016020">
    <property type="term" value="C:membrane"/>
    <property type="evidence" value="ECO:0007669"/>
    <property type="project" value="UniProtKB-SubCell"/>
</dbReference>
<dbReference type="PROSITE" id="PS00379">
    <property type="entry name" value="CDP_ALCOHOL_P_TRANSF"/>
    <property type="match status" value="1"/>
</dbReference>
<dbReference type="Proteomes" id="UP000460298">
    <property type="component" value="Unassembled WGS sequence"/>
</dbReference>
<keyword evidence="12" id="KW-0594">Phospholipid biosynthesis</keyword>
<comment type="caution">
    <text evidence="18">The sequence shown here is derived from an EMBL/GenBank/DDBJ whole genome shotgun (WGS) entry which is preliminary data.</text>
</comment>
<dbReference type="PANTHER" id="PTHR14269">
    <property type="entry name" value="CDP-DIACYLGLYCEROL--GLYCEROL-3-PHOSPHATE 3-PHOSPHATIDYLTRANSFERASE-RELATED"/>
    <property type="match status" value="1"/>
</dbReference>
<dbReference type="OrthoDB" id="9796672at2"/>
<keyword evidence="10" id="KW-0443">Lipid metabolism</keyword>
<evidence type="ECO:0000256" key="15">
    <source>
        <dbReference type="NCBIfam" id="TIGR00560"/>
    </source>
</evidence>
<comment type="subcellular location">
    <subcellularLocation>
        <location evidence="1">Membrane</location>
        <topology evidence="1">Multi-pass membrane protein</topology>
    </subcellularLocation>
</comment>
<evidence type="ECO:0000313" key="19">
    <source>
        <dbReference type="Proteomes" id="UP000460298"/>
    </source>
</evidence>
<keyword evidence="7 16" id="KW-0808">Transferase</keyword>
<accession>A0A833LXE3</accession>
<sequence>MTWKDLNIPNTLTILRVLSVPFFIYFLLSHSLTLRFVAFVLFSLASLTDLVDGYIARKLNQETEFGKFLDPLADKFLVLGAFITFLFMTEQIQIWMVLCIVGRDMLITALRYLAIWKGKSMRTSRFGKIKTAFQMFAIIVILLSFVLITYKERGTINQMYLQGAEQGIGPFQMAVDSLLRFIEGPNESVFFGLSSFLPYFLMLFTTIITVISGLRYVYANYQLLLPPYRAPKEKPEA</sequence>
<dbReference type="NCBIfam" id="TIGR00560">
    <property type="entry name" value="pgsA"/>
    <property type="match status" value="1"/>
</dbReference>
<dbReference type="InterPro" id="IPR043130">
    <property type="entry name" value="CDP-OH_PTrfase_TM_dom"/>
</dbReference>
<comment type="pathway">
    <text evidence="2">Phospholipid metabolism; phosphatidylglycerol biosynthesis; phosphatidylglycerol from CDP-diacylglycerol: step 1/2.</text>
</comment>
<name>A0A833LXE3_9LEPT</name>
<evidence type="ECO:0000256" key="12">
    <source>
        <dbReference type="ARBA" id="ARBA00023209"/>
    </source>
</evidence>
<dbReference type="InterPro" id="IPR000462">
    <property type="entry name" value="CDP-OH_P_trans"/>
</dbReference>
<evidence type="ECO:0000256" key="5">
    <source>
        <dbReference type="ARBA" id="ARBA00014944"/>
    </source>
</evidence>
<reference evidence="18 19" key="1">
    <citation type="submission" date="2019-10" db="EMBL/GenBank/DDBJ databases">
        <title>Extracellular Electron Transfer in a Candidatus Methanoperedens spp. Enrichment Culture.</title>
        <authorList>
            <person name="Berger S."/>
            <person name="Rangel Shaw D."/>
            <person name="Berben T."/>
            <person name="In 'T Zandt M."/>
            <person name="Frank J."/>
            <person name="Reimann J."/>
            <person name="Jetten M.S.M."/>
            <person name="Welte C.U."/>
        </authorList>
    </citation>
    <scope>NUCLEOTIDE SEQUENCE [LARGE SCALE GENOMIC DNA]</scope>
    <source>
        <strain evidence="18">SB12</strain>
    </source>
</reference>
<evidence type="ECO:0000256" key="1">
    <source>
        <dbReference type="ARBA" id="ARBA00004141"/>
    </source>
</evidence>
<evidence type="ECO:0000256" key="10">
    <source>
        <dbReference type="ARBA" id="ARBA00023098"/>
    </source>
</evidence>
<feature type="transmembrane region" description="Helical" evidence="17">
    <location>
        <begin position="68"/>
        <end position="88"/>
    </location>
</feature>
<comment type="similarity">
    <text evidence="3 16">Belongs to the CDP-alcohol phosphatidyltransferase class-I family.</text>
</comment>
<proteinExistence type="inferred from homology"/>
<dbReference type="GO" id="GO:0046474">
    <property type="term" value="P:glycerophospholipid biosynthetic process"/>
    <property type="evidence" value="ECO:0007669"/>
    <property type="project" value="TreeGrafter"/>
</dbReference>
<evidence type="ECO:0000256" key="9">
    <source>
        <dbReference type="ARBA" id="ARBA00022989"/>
    </source>
</evidence>
<dbReference type="Gene3D" id="1.20.120.1760">
    <property type="match status" value="1"/>
</dbReference>
<evidence type="ECO:0000256" key="6">
    <source>
        <dbReference type="ARBA" id="ARBA00022516"/>
    </source>
</evidence>
<keyword evidence="13" id="KW-1208">Phospholipid metabolism</keyword>
<dbReference type="PANTHER" id="PTHR14269:SF62">
    <property type="entry name" value="CDP-DIACYLGLYCEROL--GLYCEROL-3-PHOSPHATE 3-PHOSPHATIDYLTRANSFERASE 1, CHLOROPLASTIC"/>
    <property type="match status" value="1"/>
</dbReference>
<feature type="transmembrane region" description="Helical" evidence="17">
    <location>
        <begin position="12"/>
        <end position="28"/>
    </location>
</feature>
<dbReference type="GO" id="GO:0008444">
    <property type="term" value="F:CDP-diacylglycerol-glycerol-3-phosphate 3-phosphatidyltransferase activity"/>
    <property type="evidence" value="ECO:0007669"/>
    <property type="project" value="UniProtKB-UniRule"/>
</dbReference>
<dbReference type="Pfam" id="PF01066">
    <property type="entry name" value="CDP-OH_P_transf"/>
    <property type="match status" value="1"/>
</dbReference>
<evidence type="ECO:0000256" key="14">
    <source>
        <dbReference type="ARBA" id="ARBA00048586"/>
    </source>
</evidence>
<keyword evidence="11 17" id="KW-0472">Membrane</keyword>
<comment type="catalytic activity">
    <reaction evidence="14">
        <text>a CDP-1,2-diacyl-sn-glycerol + sn-glycerol 3-phosphate = a 1,2-diacyl-sn-glycero-3-phospho-(1'-sn-glycero-3'-phosphate) + CMP + H(+)</text>
        <dbReference type="Rhea" id="RHEA:12593"/>
        <dbReference type="ChEBI" id="CHEBI:15378"/>
        <dbReference type="ChEBI" id="CHEBI:57597"/>
        <dbReference type="ChEBI" id="CHEBI:58332"/>
        <dbReference type="ChEBI" id="CHEBI:60110"/>
        <dbReference type="ChEBI" id="CHEBI:60377"/>
        <dbReference type="EC" id="2.7.8.5"/>
    </reaction>
</comment>
<dbReference type="InterPro" id="IPR004570">
    <property type="entry name" value="Phosphatidylglycerol_P_synth"/>
</dbReference>
<gene>
    <name evidence="18" type="primary">pgsA</name>
    <name evidence="18" type="ORF">F9K24_16090</name>
</gene>
<dbReference type="InterPro" id="IPR050324">
    <property type="entry name" value="CDP-alcohol_PTase-I"/>
</dbReference>
<feature type="transmembrane region" description="Helical" evidence="17">
    <location>
        <begin position="133"/>
        <end position="150"/>
    </location>
</feature>
<evidence type="ECO:0000256" key="7">
    <source>
        <dbReference type="ARBA" id="ARBA00022679"/>
    </source>
</evidence>
<evidence type="ECO:0000256" key="16">
    <source>
        <dbReference type="RuleBase" id="RU003750"/>
    </source>
</evidence>
<evidence type="ECO:0000256" key="11">
    <source>
        <dbReference type="ARBA" id="ARBA00023136"/>
    </source>
</evidence>
<protein>
    <recommendedName>
        <fullName evidence="5 15">CDP-diacylglycerol--glycerol-3-phosphate 3-phosphatidyltransferase</fullName>
        <ecNumber evidence="4 15">2.7.8.5</ecNumber>
    </recommendedName>
</protein>
<dbReference type="AlphaFoldDB" id="A0A833LXE3"/>
<keyword evidence="9 17" id="KW-1133">Transmembrane helix</keyword>
<evidence type="ECO:0000256" key="8">
    <source>
        <dbReference type="ARBA" id="ARBA00022692"/>
    </source>
</evidence>
<keyword evidence="6" id="KW-0444">Lipid biosynthesis</keyword>
<evidence type="ECO:0000313" key="18">
    <source>
        <dbReference type="EMBL" id="KAB2930755.1"/>
    </source>
</evidence>
<dbReference type="PIRSF" id="PIRSF000847">
    <property type="entry name" value="Phos_ph_gly_syn"/>
    <property type="match status" value="1"/>
</dbReference>
<dbReference type="EC" id="2.7.8.5" evidence="4 15"/>
<feature type="transmembrane region" description="Helical" evidence="17">
    <location>
        <begin position="196"/>
        <end position="218"/>
    </location>
</feature>
<evidence type="ECO:0000256" key="17">
    <source>
        <dbReference type="SAM" id="Phobius"/>
    </source>
</evidence>
<dbReference type="RefSeq" id="WP_002775451.1">
    <property type="nucleotide sequence ID" value="NZ_JQDG01000035.1"/>
</dbReference>
<evidence type="ECO:0000256" key="3">
    <source>
        <dbReference type="ARBA" id="ARBA00010441"/>
    </source>
</evidence>